<evidence type="ECO:0000259" key="4">
    <source>
        <dbReference type="Pfam" id="PF00149"/>
    </source>
</evidence>
<feature type="chain" id="PRO_5043706560" description="Calcineurin-like phosphoesterase domain-containing protein" evidence="3">
    <location>
        <begin position="19"/>
        <end position="436"/>
    </location>
</feature>
<evidence type="ECO:0000256" key="3">
    <source>
        <dbReference type="SAM" id="SignalP"/>
    </source>
</evidence>
<protein>
    <recommendedName>
        <fullName evidence="4">Calcineurin-like phosphoesterase domain-containing protein</fullName>
    </recommendedName>
</protein>
<feature type="signal peptide" evidence="3">
    <location>
        <begin position="1"/>
        <end position="18"/>
    </location>
</feature>
<gene>
    <name evidence="5" type="ORF">BSTOLATCC_MIC34834</name>
</gene>
<comment type="caution">
    <text evidence="5">The sequence shown here is derived from an EMBL/GenBank/DDBJ whole genome shotgun (WGS) entry which is preliminary data.</text>
</comment>
<dbReference type="InterPro" id="IPR029052">
    <property type="entry name" value="Metallo-depent_PP-like"/>
</dbReference>
<dbReference type="PANTHER" id="PTHR10340:SF57">
    <property type="entry name" value="METALLOPHOS DOMAIN-CONTAINING PROTEIN"/>
    <property type="match status" value="1"/>
</dbReference>
<dbReference type="GO" id="GO:0005615">
    <property type="term" value="C:extracellular space"/>
    <property type="evidence" value="ECO:0007669"/>
    <property type="project" value="TreeGrafter"/>
</dbReference>
<dbReference type="InterPro" id="IPR004843">
    <property type="entry name" value="Calcineurin-like_PHP"/>
</dbReference>
<dbReference type="AlphaFoldDB" id="A0AAU9JC26"/>
<evidence type="ECO:0000256" key="1">
    <source>
        <dbReference type="ARBA" id="ARBA00022801"/>
    </source>
</evidence>
<sequence length="436" mass="50859">MMVFLIQLLLWGSLKVKGNFFVLTDLHYDIAYEPNYSSKSYCHSIALSEGPAILEKSIDKAISGRYYCDSPIDLINKVAWKMKEIDSIPDFILILGDHLAHHTMELFAESGNLNLEETKELVKKTYVDIDSVFKTVFPESQVIYLIGNNDGYVDYESFIDGQGEEYLEFLYNNWKELTGEIDTSFYEGGYYSVFTDNRLKIICLNSNYFSYKFEGSKQESNNQMAWFKQELNDSEENVIIAMHIPPGISIYNKAQQLWTDEYLEKFTELVQVHKEKILFIFAGHLHFSSFELLPDVDIPIIIHKSVSPIYGNNPGFRYYTYRDNFSDYIDYSLELKNFKWDSYRFSQLFEIDSLNMKSLYKSLVNDYGKLKNYISKAVGFDLADIEKSWKILLDMDYTSDKELGIATFLCSLLEISYDKFQICMEKMNSNMINNLD</sequence>
<proteinExistence type="predicted"/>
<reference evidence="5" key="1">
    <citation type="submission" date="2021-09" db="EMBL/GenBank/DDBJ databases">
        <authorList>
            <consortium name="AG Swart"/>
            <person name="Singh M."/>
            <person name="Singh A."/>
            <person name="Seah K."/>
            <person name="Emmerich C."/>
        </authorList>
    </citation>
    <scope>NUCLEOTIDE SEQUENCE</scope>
    <source>
        <strain evidence="5">ATCC30299</strain>
    </source>
</reference>
<name>A0AAU9JC26_9CILI</name>
<keyword evidence="1" id="KW-0378">Hydrolase</keyword>
<dbReference type="GO" id="GO:0008081">
    <property type="term" value="F:phosphoric diester hydrolase activity"/>
    <property type="evidence" value="ECO:0007669"/>
    <property type="project" value="TreeGrafter"/>
</dbReference>
<keyword evidence="6" id="KW-1185">Reference proteome</keyword>
<dbReference type="Proteomes" id="UP001162131">
    <property type="component" value="Unassembled WGS sequence"/>
</dbReference>
<dbReference type="EMBL" id="CAJZBQ010000035">
    <property type="protein sequence ID" value="CAG9323798.1"/>
    <property type="molecule type" value="Genomic_DNA"/>
</dbReference>
<dbReference type="Gene3D" id="3.60.21.10">
    <property type="match status" value="1"/>
</dbReference>
<keyword evidence="2" id="KW-0325">Glycoprotein</keyword>
<evidence type="ECO:0000256" key="2">
    <source>
        <dbReference type="ARBA" id="ARBA00023180"/>
    </source>
</evidence>
<dbReference type="SUPFAM" id="SSF56300">
    <property type="entry name" value="Metallo-dependent phosphatases"/>
    <property type="match status" value="1"/>
</dbReference>
<evidence type="ECO:0000313" key="6">
    <source>
        <dbReference type="Proteomes" id="UP001162131"/>
    </source>
</evidence>
<keyword evidence="3" id="KW-0732">Signal</keyword>
<dbReference type="Pfam" id="PF00149">
    <property type="entry name" value="Metallophos"/>
    <property type="match status" value="1"/>
</dbReference>
<accession>A0AAU9JC26</accession>
<evidence type="ECO:0000313" key="5">
    <source>
        <dbReference type="EMBL" id="CAG9323798.1"/>
    </source>
</evidence>
<feature type="domain" description="Calcineurin-like phosphoesterase" evidence="4">
    <location>
        <begin position="20"/>
        <end position="286"/>
    </location>
</feature>
<dbReference type="PANTHER" id="PTHR10340">
    <property type="entry name" value="SPHINGOMYELIN PHOSPHODIESTERASE"/>
    <property type="match status" value="1"/>
</dbReference>
<organism evidence="5 6">
    <name type="scientific">Blepharisma stoltei</name>
    <dbReference type="NCBI Taxonomy" id="1481888"/>
    <lineage>
        <taxon>Eukaryota</taxon>
        <taxon>Sar</taxon>
        <taxon>Alveolata</taxon>
        <taxon>Ciliophora</taxon>
        <taxon>Postciliodesmatophora</taxon>
        <taxon>Heterotrichea</taxon>
        <taxon>Heterotrichida</taxon>
        <taxon>Blepharismidae</taxon>
        <taxon>Blepharisma</taxon>
    </lineage>
</organism>